<keyword evidence="1" id="KW-1133">Transmembrane helix</keyword>
<keyword evidence="1" id="KW-0812">Transmembrane</keyword>
<accession>A0ABN3PE19</accession>
<proteinExistence type="predicted"/>
<dbReference type="InterPro" id="IPR045713">
    <property type="entry name" value="DUF6069"/>
</dbReference>
<name>A0ABN3PE19_9ACTN</name>
<dbReference type="Pfam" id="PF19545">
    <property type="entry name" value="DUF6069"/>
    <property type="match status" value="1"/>
</dbReference>
<keyword evidence="3" id="KW-1185">Reference proteome</keyword>
<evidence type="ECO:0000313" key="3">
    <source>
        <dbReference type="Proteomes" id="UP001501509"/>
    </source>
</evidence>
<dbReference type="RefSeq" id="WP_344537932.1">
    <property type="nucleotide sequence ID" value="NZ_BAAATD010000001.1"/>
</dbReference>
<evidence type="ECO:0000313" key="2">
    <source>
        <dbReference type="EMBL" id="GAA2578857.1"/>
    </source>
</evidence>
<organism evidence="2 3">
    <name type="scientific">Actinomadura fulvescens</name>
    <dbReference type="NCBI Taxonomy" id="46160"/>
    <lineage>
        <taxon>Bacteria</taxon>
        <taxon>Bacillati</taxon>
        <taxon>Actinomycetota</taxon>
        <taxon>Actinomycetes</taxon>
        <taxon>Streptosporangiales</taxon>
        <taxon>Thermomonosporaceae</taxon>
        <taxon>Actinomadura</taxon>
    </lineage>
</organism>
<feature type="transmembrane region" description="Helical" evidence="1">
    <location>
        <begin position="84"/>
        <end position="103"/>
    </location>
</feature>
<gene>
    <name evidence="2" type="ORF">GCM10010411_09230</name>
</gene>
<protein>
    <submittedName>
        <fullName evidence="2">Uncharacterized protein</fullName>
    </submittedName>
</protein>
<dbReference type="EMBL" id="BAAATD010000001">
    <property type="protein sequence ID" value="GAA2578857.1"/>
    <property type="molecule type" value="Genomic_DNA"/>
</dbReference>
<feature type="transmembrane region" description="Helical" evidence="1">
    <location>
        <begin position="57"/>
        <end position="77"/>
    </location>
</feature>
<comment type="caution">
    <text evidence="2">The sequence shown here is derived from an EMBL/GenBank/DDBJ whole genome shotgun (WGS) entry which is preliminary data.</text>
</comment>
<sequence length="138" mass="14405">MVTETLGTGARVRARGIAVAATVVATMAVWAVAALAFGQDDLVVRQPGKEAMELGAGQVLFFSLVPALLGWAFLAVLERFAPAMARVVWTVVASVILVLSLVPVLQVEAADGTKVTLALLHLVVGAVLIPGFWRTGTK</sequence>
<evidence type="ECO:0000256" key="1">
    <source>
        <dbReference type="SAM" id="Phobius"/>
    </source>
</evidence>
<keyword evidence="1" id="KW-0472">Membrane</keyword>
<feature type="transmembrane region" description="Helical" evidence="1">
    <location>
        <begin position="12"/>
        <end position="37"/>
    </location>
</feature>
<reference evidence="2 3" key="1">
    <citation type="journal article" date="2019" name="Int. J. Syst. Evol. Microbiol.">
        <title>The Global Catalogue of Microorganisms (GCM) 10K type strain sequencing project: providing services to taxonomists for standard genome sequencing and annotation.</title>
        <authorList>
            <consortium name="The Broad Institute Genomics Platform"/>
            <consortium name="The Broad Institute Genome Sequencing Center for Infectious Disease"/>
            <person name="Wu L."/>
            <person name="Ma J."/>
        </authorList>
    </citation>
    <scope>NUCLEOTIDE SEQUENCE [LARGE SCALE GENOMIC DNA]</scope>
    <source>
        <strain evidence="2 3">JCM 6833</strain>
    </source>
</reference>
<dbReference type="Proteomes" id="UP001501509">
    <property type="component" value="Unassembled WGS sequence"/>
</dbReference>
<feature type="transmembrane region" description="Helical" evidence="1">
    <location>
        <begin position="115"/>
        <end position="133"/>
    </location>
</feature>